<evidence type="ECO:0000256" key="1">
    <source>
        <dbReference type="SAM" id="Phobius"/>
    </source>
</evidence>
<gene>
    <name evidence="3" type="ORF">GA0061081_10569</name>
</gene>
<evidence type="ECO:0000259" key="2">
    <source>
        <dbReference type="PROSITE" id="PS50943"/>
    </source>
</evidence>
<evidence type="ECO:0000313" key="4">
    <source>
        <dbReference type="Proteomes" id="UP000199670"/>
    </source>
</evidence>
<dbReference type="STRING" id="1798182.GA0061081_10569"/>
<dbReference type="SUPFAM" id="SSF47413">
    <property type="entry name" value="lambda repressor-like DNA-binding domains"/>
    <property type="match status" value="1"/>
</dbReference>
<dbReference type="AlphaFoldDB" id="A0A1C4BPP8"/>
<dbReference type="InterPro" id="IPR001387">
    <property type="entry name" value="Cro/C1-type_HTH"/>
</dbReference>
<keyword evidence="1" id="KW-1133">Transmembrane helix</keyword>
<dbReference type="EMBL" id="FMAQ01000005">
    <property type="protein sequence ID" value="SCC08876.1"/>
    <property type="molecule type" value="Genomic_DNA"/>
</dbReference>
<dbReference type="InterPro" id="IPR050400">
    <property type="entry name" value="Bact_Cytoskel_RodZ"/>
</dbReference>
<dbReference type="GO" id="GO:0003677">
    <property type="term" value="F:DNA binding"/>
    <property type="evidence" value="ECO:0007669"/>
    <property type="project" value="InterPro"/>
</dbReference>
<evidence type="ECO:0000313" key="3">
    <source>
        <dbReference type="EMBL" id="SCC08876.1"/>
    </source>
</evidence>
<name>A0A1C4BPP8_9GAMM</name>
<dbReference type="PROSITE" id="PS50943">
    <property type="entry name" value="HTH_CROC1"/>
    <property type="match status" value="1"/>
</dbReference>
<dbReference type="OrthoDB" id="9790252at2"/>
<dbReference type="Proteomes" id="UP000199670">
    <property type="component" value="Unassembled WGS sequence"/>
</dbReference>
<dbReference type="RefSeq" id="WP_091348406.1">
    <property type="nucleotide sequence ID" value="NZ_FMAQ01000005.1"/>
</dbReference>
<organism evidence="3 4">
    <name type="scientific">Gilliamella bombicola</name>
    <dbReference type="NCBI Taxonomy" id="1798182"/>
    <lineage>
        <taxon>Bacteria</taxon>
        <taxon>Pseudomonadati</taxon>
        <taxon>Pseudomonadota</taxon>
        <taxon>Gammaproteobacteria</taxon>
        <taxon>Orbales</taxon>
        <taxon>Orbaceae</taxon>
        <taxon>Gilliamella</taxon>
    </lineage>
</organism>
<feature type="transmembrane region" description="Helical" evidence="1">
    <location>
        <begin position="102"/>
        <end position="121"/>
    </location>
</feature>
<sequence length="146" mass="16610">MDDISLGVMLADLREQMGLTQDDIANKIHVRKTVIDYIEKDQLPHAPLVFVKGYIRSYAEVVGLSVDQYQPYLDQLTKQSKSQQKKIQTQAFITKKTRKTPLIFIGIFILLGALGVTLYYINKDNKSHFVEVSHYISPSPSNHVNS</sequence>
<dbReference type="PANTHER" id="PTHR34475:SF1">
    <property type="entry name" value="CYTOSKELETON PROTEIN RODZ"/>
    <property type="match status" value="1"/>
</dbReference>
<proteinExistence type="predicted"/>
<dbReference type="CDD" id="cd00093">
    <property type="entry name" value="HTH_XRE"/>
    <property type="match status" value="1"/>
</dbReference>
<reference evidence="4" key="1">
    <citation type="submission" date="2016-08" db="EMBL/GenBank/DDBJ databases">
        <authorList>
            <person name="Varghese N."/>
            <person name="Submissions Spin"/>
        </authorList>
    </citation>
    <scope>NUCLEOTIDE SEQUENCE [LARGE SCALE GENOMIC DNA]</scope>
    <source>
        <strain evidence="4">R-53248</strain>
    </source>
</reference>
<dbReference type="Pfam" id="PF13413">
    <property type="entry name" value="HTH_25"/>
    <property type="match status" value="1"/>
</dbReference>
<protein>
    <submittedName>
        <fullName evidence="3">Cytoskeleton protein RodZ</fullName>
    </submittedName>
</protein>
<dbReference type="InterPro" id="IPR010982">
    <property type="entry name" value="Lambda_DNA-bd_dom_sf"/>
</dbReference>
<dbReference type="Gene3D" id="1.10.260.40">
    <property type="entry name" value="lambda repressor-like DNA-binding domains"/>
    <property type="match status" value="1"/>
</dbReference>
<keyword evidence="1" id="KW-0472">Membrane</keyword>
<accession>A0A1C4BPP8</accession>
<keyword evidence="4" id="KW-1185">Reference proteome</keyword>
<dbReference type="PANTHER" id="PTHR34475">
    <property type="match status" value="1"/>
</dbReference>
<keyword evidence="1" id="KW-0812">Transmembrane</keyword>
<feature type="domain" description="HTH cro/C1-type" evidence="2">
    <location>
        <begin position="10"/>
        <end position="42"/>
    </location>
</feature>